<evidence type="ECO:0000256" key="1">
    <source>
        <dbReference type="SAM" id="SignalP"/>
    </source>
</evidence>
<feature type="domain" description="3-keto-alpha-glucoside-1,2-lyase/3-keto-2-hydroxy-glucal hydratase" evidence="2">
    <location>
        <begin position="32"/>
        <end position="253"/>
    </location>
</feature>
<gene>
    <name evidence="3" type="ORF">ACFS1K_04855</name>
</gene>
<comment type="caution">
    <text evidence="3">The sequence shown here is derived from an EMBL/GenBank/DDBJ whole genome shotgun (WGS) entry which is preliminary data.</text>
</comment>
<dbReference type="RefSeq" id="WP_251808942.1">
    <property type="nucleotide sequence ID" value="NZ_CP166679.1"/>
</dbReference>
<name>A0ABW5VBP3_9FLAO</name>
<dbReference type="EMBL" id="JBHUOK010000008">
    <property type="protein sequence ID" value="MFD2789084.1"/>
    <property type="molecule type" value="Genomic_DNA"/>
</dbReference>
<protein>
    <submittedName>
        <fullName evidence="3">DUF1080 domain-containing protein</fullName>
    </submittedName>
</protein>
<organism evidence="3 4">
    <name type="scientific">Arenibacter antarcticus</name>
    <dbReference type="NCBI Taxonomy" id="2040469"/>
    <lineage>
        <taxon>Bacteria</taxon>
        <taxon>Pseudomonadati</taxon>
        <taxon>Bacteroidota</taxon>
        <taxon>Flavobacteriia</taxon>
        <taxon>Flavobacteriales</taxon>
        <taxon>Flavobacteriaceae</taxon>
        <taxon>Arenibacter</taxon>
    </lineage>
</organism>
<evidence type="ECO:0000313" key="4">
    <source>
        <dbReference type="Proteomes" id="UP001597532"/>
    </source>
</evidence>
<feature type="signal peptide" evidence="1">
    <location>
        <begin position="1"/>
        <end position="28"/>
    </location>
</feature>
<reference evidence="4" key="1">
    <citation type="journal article" date="2019" name="Int. J. Syst. Evol. Microbiol.">
        <title>The Global Catalogue of Microorganisms (GCM) 10K type strain sequencing project: providing services to taxonomists for standard genome sequencing and annotation.</title>
        <authorList>
            <consortium name="The Broad Institute Genomics Platform"/>
            <consortium name="The Broad Institute Genome Sequencing Center for Infectious Disease"/>
            <person name="Wu L."/>
            <person name="Ma J."/>
        </authorList>
    </citation>
    <scope>NUCLEOTIDE SEQUENCE [LARGE SCALE GENOMIC DNA]</scope>
    <source>
        <strain evidence="4">KCTC 52924</strain>
    </source>
</reference>
<evidence type="ECO:0000259" key="2">
    <source>
        <dbReference type="Pfam" id="PF06439"/>
    </source>
</evidence>
<accession>A0ABW5VBP3</accession>
<keyword evidence="4" id="KW-1185">Reference proteome</keyword>
<sequence>MKNNFYNSVPVLTLIMVLSLFLNSCGTASNLKWEQMYNGKDLSNWKIKIRNHELGDNFANTFQVNDGNIQVRYDEYTNFDEQFGHLFYEKPFSSYLIGVEYRFVGDQVKGGPGWAYRNSGIMVHGQDPAEMTLDQDFPNSIEVQLLGGNGKDERSNANLCTPGTQYVKDGKVMKPHCANSTSKTFQGDQWVRVEVLVLNDSLIVHYANGEEVMRYNRPQLDPVKGEEEGQLLKGGTISLQSESHPVDFRKVEIVNLEKVADDPVKLQQAIDKLMAEKRIPQQ</sequence>
<dbReference type="Gene3D" id="2.60.120.560">
    <property type="entry name" value="Exo-inulinase, domain 1"/>
    <property type="match status" value="1"/>
</dbReference>
<evidence type="ECO:0000313" key="3">
    <source>
        <dbReference type="EMBL" id="MFD2789084.1"/>
    </source>
</evidence>
<dbReference type="Proteomes" id="UP001597532">
    <property type="component" value="Unassembled WGS sequence"/>
</dbReference>
<keyword evidence="1" id="KW-0732">Signal</keyword>
<dbReference type="InterPro" id="IPR010496">
    <property type="entry name" value="AL/BT2_dom"/>
</dbReference>
<feature type="chain" id="PRO_5046637306" evidence="1">
    <location>
        <begin position="29"/>
        <end position="282"/>
    </location>
</feature>
<dbReference type="Pfam" id="PF06439">
    <property type="entry name" value="3keto-disac_hyd"/>
    <property type="match status" value="1"/>
</dbReference>
<proteinExistence type="predicted"/>